<dbReference type="RefSeq" id="WP_138861913.1">
    <property type="nucleotide sequence ID" value="NZ_VCPC01000001.1"/>
</dbReference>
<keyword evidence="2" id="KW-1185">Reference proteome</keyword>
<proteinExistence type="predicted"/>
<evidence type="ECO:0000313" key="1">
    <source>
        <dbReference type="EMBL" id="TMV14561.1"/>
    </source>
</evidence>
<protein>
    <recommendedName>
        <fullName evidence="3">PE family protein</fullName>
    </recommendedName>
</protein>
<accession>A0ABY2XD67</accession>
<gene>
    <name evidence="1" type="ORF">FGK64_00800</name>
</gene>
<comment type="caution">
    <text evidence="1">The sequence shown here is derived from an EMBL/GenBank/DDBJ whole genome shotgun (WGS) entry which is preliminary data.</text>
</comment>
<evidence type="ECO:0000313" key="2">
    <source>
        <dbReference type="Proteomes" id="UP001191082"/>
    </source>
</evidence>
<dbReference type="EMBL" id="VCPC01000001">
    <property type="protein sequence ID" value="TMV14561.1"/>
    <property type="molecule type" value="Genomic_DNA"/>
</dbReference>
<organism evidence="1 2">
    <name type="scientific">Arenibacterium halophilum</name>
    <dbReference type="NCBI Taxonomy" id="2583821"/>
    <lineage>
        <taxon>Bacteria</taxon>
        <taxon>Pseudomonadati</taxon>
        <taxon>Pseudomonadota</taxon>
        <taxon>Alphaproteobacteria</taxon>
        <taxon>Rhodobacterales</taxon>
        <taxon>Paracoccaceae</taxon>
        <taxon>Arenibacterium</taxon>
    </lineage>
</organism>
<reference evidence="1 2" key="1">
    <citation type="submission" date="2019-05" db="EMBL/GenBank/DDBJ databases">
        <title>Marivita sp. nov. isolated from sea sediment.</title>
        <authorList>
            <person name="Kim W."/>
        </authorList>
    </citation>
    <scope>NUCLEOTIDE SEQUENCE [LARGE SCALE GENOMIC DNA]</scope>
    <source>
        <strain evidence="1 2">CAU 1492</strain>
    </source>
</reference>
<name>A0ABY2XD67_9RHOB</name>
<evidence type="ECO:0008006" key="3">
    <source>
        <dbReference type="Google" id="ProtNLM"/>
    </source>
</evidence>
<sequence length="117" mass="12772">MTDKTMITPGEQMSRTAELLRSLQDSVRRVRQQAEALCQNLQAGDETEVGTASKQIAAVEGLIRTCQKVEASLVEQYRSQAGIAKGGYALDLANARSEIGSRLDRLRESSDADEISE</sequence>
<dbReference type="Proteomes" id="UP001191082">
    <property type="component" value="Unassembled WGS sequence"/>
</dbReference>